<reference evidence="7 8" key="2">
    <citation type="submission" date="2018-11" db="EMBL/GenBank/DDBJ databases">
        <authorList>
            <consortium name="Pathogen Informatics"/>
        </authorList>
    </citation>
    <scope>NUCLEOTIDE SEQUENCE [LARGE SCALE GENOMIC DNA]</scope>
</reference>
<keyword evidence="4" id="KW-0175">Coiled coil</keyword>
<feature type="compositionally biased region" description="Basic residues" evidence="5">
    <location>
        <begin position="363"/>
        <end position="378"/>
    </location>
</feature>
<feature type="domain" description="Sas10 C-terminal" evidence="6">
    <location>
        <begin position="344"/>
        <end position="410"/>
    </location>
</feature>
<evidence type="ECO:0000256" key="5">
    <source>
        <dbReference type="SAM" id="MobiDB-lite"/>
    </source>
</evidence>
<feature type="compositionally biased region" description="Acidic residues" evidence="5">
    <location>
        <begin position="66"/>
        <end position="93"/>
    </location>
</feature>
<dbReference type="Proteomes" id="UP000271162">
    <property type="component" value="Unassembled WGS sequence"/>
</dbReference>
<evidence type="ECO:0000313" key="8">
    <source>
        <dbReference type="Proteomes" id="UP000271162"/>
    </source>
</evidence>
<organism evidence="9">
    <name type="scientific">Nippostrongylus brasiliensis</name>
    <name type="common">Rat hookworm</name>
    <dbReference type="NCBI Taxonomy" id="27835"/>
    <lineage>
        <taxon>Eukaryota</taxon>
        <taxon>Metazoa</taxon>
        <taxon>Ecdysozoa</taxon>
        <taxon>Nematoda</taxon>
        <taxon>Chromadorea</taxon>
        <taxon>Rhabditida</taxon>
        <taxon>Rhabditina</taxon>
        <taxon>Rhabditomorpha</taxon>
        <taxon>Strongyloidea</taxon>
        <taxon>Heligmosomidae</taxon>
        <taxon>Nippostrongylus</taxon>
    </lineage>
</organism>
<dbReference type="InterPro" id="IPR018972">
    <property type="entry name" value="Sas10_C_dom"/>
</dbReference>
<feature type="coiled-coil region" evidence="4">
    <location>
        <begin position="19"/>
        <end position="46"/>
    </location>
</feature>
<evidence type="ECO:0000313" key="7">
    <source>
        <dbReference type="EMBL" id="VDL82923.1"/>
    </source>
</evidence>
<comment type="subcellular location">
    <subcellularLocation>
        <location evidence="1">Nucleus</location>
    </subcellularLocation>
</comment>
<evidence type="ECO:0000256" key="1">
    <source>
        <dbReference type="ARBA" id="ARBA00004123"/>
    </source>
</evidence>
<dbReference type="STRING" id="27835.A0A0N4YPM1"/>
<evidence type="ECO:0000256" key="4">
    <source>
        <dbReference type="SAM" id="Coils"/>
    </source>
</evidence>
<dbReference type="Pfam" id="PF09368">
    <property type="entry name" value="Sas10"/>
    <property type="match status" value="1"/>
</dbReference>
<dbReference type="AlphaFoldDB" id="A0A0N4YPM1"/>
<evidence type="ECO:0000313" key="9">
    <source>
        <dbReference type="WBParaSite" id="NBR_0001919201-mRNA-1"/>
    </source>
</evidence>
<dbReference type="PANTHER" id="PTHR13237:SF8">
    <property type="entry name" value="SOMETHING ABOUT SILENCING PROTEIN 10"/>
    <property type="match status" value="1"/>
</dbReference>
<dbReference type="GO" id="GO:0032040">
    <property type="term" value="C:small-subunit processome"/>
    <property type="evidence" value="ECO:0007669"/>
    <property type="project" value="TreeGrafter"/>
</dbReference>
<dbReference type="PANTHER" id="PTHR13237">
    <property type="entry name" value="SOMETHING ABOUT SILENCING PROTEIN 10-RELATED"/>
    <property type="match status" value="1"/>
</dbReference>
<feature type="region of interest" description="Disordered" evidence="5">
    <location>
        <begin position="54"/>
        <end position="101"/>
    </location>
</feature>
<feature type="region of interest" description="Disordered" evidence="5">
    <location>
        <begin position="355"/>
        <end position="378"/>
    </location>
</feature>
<accession>A0A0N4YPM1</accession>
<dbReference type="OMA" id="AWSINMN"/>
<protein>
    <submittedName>
        <fullName evidence="9">Sas10 domain-containing protein</fullName>
    </submittedName>
</protein>
<name>A0A0N4YPM1_NIPBR</name>
<keyword evidence="3" id="KW-0539">Nucleus</keyword>
<dbReference type="EMBL" id="UYSL01023965">
    <property type="protein sequence ID" value="VDL82923.1"/>
    <property type="molecule type" value="Genomic_DNA"/>
</dbReference>
<proteinExistence type="inferred from homology"/>
<keyword evidence="8" id="KW-1185">Reference proteome</keyword>
<dbReference type="GO" id="GO:0000462">
    <property type="term" value="P:maturation of SSU-rRNA from tricistronic rRNA transcript (SSU-rRNA, 5.8S rRNA, LSU-rRNA)"/>
    <property type="evidence" value="ECO:0007669"/>
    <property type="project" value="TreeGrafter"/>
</dbReference>
<comment type="similarity">
    <text evidence="2">Belongs to the SAS10 family.</text>
</comment>
<evidence type="ECO:0000259" key="6">
    <source>
        <dbReference type="Pfam" id="PF09368"/>
    </source>
</evidence>
<reference evidence="9" key="1">
    <citation type="submission" date="2017-02" db="UniProtKB">
        <authorList>
            <consortium name="WormBaseParasite"/>
        </authorList>
    </citation>
    <scope>IDENTIFICATION</scope>
</reference>
<sequence length="843" mass="95854">MTQFAFFIVFQACAMGRKNNKLASQHIDFEEENEELNDEVETFHSNDRKLAANAYRKKPAKREEEVLNVEPDESEESEMSESDFGDDDDEDGPDGVTANEWGRKRKDFYGTEYVDEDWGGMRDEELEDAELEEEDAASRQAALDKAAALADDFFEKVDESSASQKKVKETALEWTLPTVKELNRRTSEIIEEYNRRKDLMKVIVNPLIPVTEHLSRTSNVRKQLLLVFDVYSRYMMNLLFYLRLKTESLEKKNASDDAVDSHPVLGRIEKYSKMIRKVDEFLDKNASSLKKLIERAKSGEMCDSLVVEPQSKIVAKKDEVGAEVNIAPDGDFGDQDAGETMTAEERRKANKQIAKNYAPDTGRHKKKKDPRIAKTKNRKRYKEAVKKVHSQVGTMRKELQKYSGESRGIRMVKKCAYIIDERLGSVYFPIEAASISGPCSDLREKFTTDEEVIFTAQKHAQAQNDCQYVATSVVKKRELIPATGKICEIYDKYCYAEIKKYGRVFVPYSARNSFNKLNKPWLGYGAEIDKRIHLKIFPQPDIKNCRYVAWSIDMNVADEKKGYDKVHDTAKEQACLPSSQREPWMQLGTCIRYDVVRQTDGGSRCTWVVKSVENLGLLYEIIVDNKDSSKLLLRLNAVVNRVSSGTYTAWLWNDVIGRIFVPSYQFKCRLRAMTCVEIVASWTGVFEDVPWTAVELEVPSNGTNQTTFFGFINNPKYGSAFIAWTDLTKDDTPPVPEAKCRATVFFQSRSGKHCWRAVLVTPLSENGYPIWEHPLYNHSGQLTLPQPYQLPPPVLPKPAEQAPPNIVSPLPATLPEMDQTHDALFSAVTGSNDNGMAPMSPII</sequence>
<gene>
    <name evidence="7" type="ORF">NBR_LOCUS19194</name>
</gene>
<dbReference type="WBParaSite" id="NBR_0001919201-mRNA-1">
    <property type="protein sequence ID" value="NBR_0001919201-mRNA-1"/>
    <property type="gene ID" value="NBR_0001919201"/>
</dbReference>
<evidence type="ECO:0000256" key="3">
    <source>
        <dbReference type="ARBA" id="ARBA00023242"/>
    </source>
</evidence>
<evidence type="ECO:0000256" key="2">
    <source>
        <dbReference type="ARBA" id="ARBA00010979"/>
    </source>
</evidence>